<evidence type="ECO:0000313" key="2">
    <source>
        <dbReference type="Proteomes" id="UP000828048"/>
    </source>
</evidence>
<protein>
    <submittedName>
        <fullName evidence="1">Uncharacterized protein</fullName>
    </submittedName>
</protein>
<name>A0ACB7Z7Y9_9ERIC</name>
<sequence>MYNQAHGRDIDSGSGDSGSDSEDSEDMDYDDDEEYETKEIQNAENECVDEGGPSTNVVDDLGKWLAKKYVDQVHDDPDWKVTEMQSDVRRTWKLDVSEMQIYRAKRKALEIVDGVVYGEQYHRLWDYCLDACFFKGPFAGQLMHAVGRDGDNQMYSIAMAGLTESMDMLFPGVEHSCRVASAGLTRGVSGARARGVSGGRPRDNVAATGGRGRATTIIGARGRANSIVGGRGRASGILGGKGRASGLSGARGRTTRGGGLKATGGSKATCGSKAVAPGAATGAKIGTSTVQTGGAINGPPATAFSKLNGASTMPRGGRNVSWLSARGGGSQQGWKIARIGDGVFSSQVTSGTTKGRAQ</sequence>
<dbReference type="Proteomes" id="UP000828048">
    <property type="component" value="Chromosome 4"/>
</dbReference>
<comment type="caution">
    <text evidence="1">The sequence shown here is derived from an EMBL/GenBank/DDBJ whole genome shotgun (WGS) entry which is preliminary data.</text>
</comment>
<organism evidence="1 2">
    <name type="scientific">Vaccinium darrowii</name>
    <dbReference type="NCBI Taxonomy" id="229202"/>
    <lineage>
        <taxon>Eukaryota</taxon>
        <taxon>Viridiplantae</taxon>
        <taxon>Streptophyta</taxon>
        <taxon>Embryophyta</taxon>
        <taxon>Tracheophyta</taxon>
        <taxon>Spermatophyta</taxon>
        <taxon>Magnoliopsida</taxon>
        <taxon>eudicotyledons</taxon>
        <taxon>Gunneridae</taxon>
        <taxon>Pentapetalae</taxon>
        <taxon>asterids</taxon>
        <taxon>Ericales</taxon>
        <taxon>Ericaceae</taxon>
        <taxon>Vaccinioideae</taxon>
        <taxon>Vaccinieae</taxon>
        <taxon>Vaccinium</taxon>
    </lineage>
</organism>
<dbReference type="EMBL" id="CM037154">
    <property type="protein sequence ID" value="KAH7862028.1"/>
    <property type="molecule type" value="Genomic_DNA"/>
</dbReference>
<accession>A0ACB7Z7Y9</accession>
<evidence type="ECO:0000313" key="1">
    <source>
        <dbReference type="EMBL" id="KAH7862028.1"/>
    </source>
</evidence>
<reference evidence="1 2" key="1">
    <citation type="journal article" date="2021" name="Hortic Res">
        <title>High-quality reference genome and annotation aids understanding of berry development for evergreen blueberry (Vaccinium darrowii).</title>
        <authorList>
            <person name="Yu J."/>
            <person name="Hulse-Kemp A.M."/>
            <person name="Babiker E."/>
            <person name="Staton M."/>
        </authorList>
    </citation>
    <scope>NUCLEOTIDE SEQUENCE [LARGE SCALE GENOMIC DNA]</scope>
    <source>
        <strain evidence="2">cv. NJ 8807/NJ 8810</strain>
        <tissue evidence="1">Young leaf</tissue>
    </source>
</reference>
<proteinExistence type="predicted"/>
<gene>
    <name evidence="1" type="ORF">Vadar_033866</name>
</gene>
<keyword evidence="2" id="KW-1185">Reference proteome</keyword>